<accession>A0A9N9JLJ7</accession>
<evidence type="ECO:0000313" key="3">
    <source>
        <dbReference type="Proteomes" id="UP000789405"/>
    </source>
</evidence>
<dbReference type="EMBL" id="CAJVPY010025225">
    <property type="protein sequence ID" value="CAG8787930.1"/>
    <property type="molecule type" value="Genomic_DNA"/>
</dbReference>
<protein>
    <submittedName>
        <fullName evidence="2">21667_t:CDS:1</fullName>
    </submittedName>
</protein>
<feature type="non-terminal residue" evidence="2">
    <location>
        <position position="1"/>
    </location>
</feature>
<sequence>MSTNNQFLTFTQEEDNISYDSSNTITDQEDNNEIHESDSEI</sequence>
<evidence type="ECO:0000256" key="1">
    <source>
        <dbReference type="SAM" id="MobiDB-lite"/>
    </source>
</evidence>
<comment type="caution">
    <text evidence="2">The sequence shown here is derived from an EMBL/GenBank/DDBJ whole genome shotgun (WGS) entry which is preliminary data.</text>
</comment>
<feature type="non-terminal residue" evidence="2">
    <location>
        <position position="41"/>
    </location>
</feature>
<keyword evidence="3" id="KW-1185">Reference proteome</keyword>
<proteinExistence type="predicted"/>
<gene>
    <name evidence="2" type="ORF">DERYTH_LOCUS20799</name>
</gene>
<feature type="compositionally biased region" description="Polar residues" evidence="1">
    <location>
        <begin position="1"/>
        <end position="11"/>
    </location>
</feature>
<reference evidence="2" key="1">
    <citation type="submission" date="2021-06" db="EMBL/GenBank/DDBJ databases">
        <authorList>
            <person name="Kallberg Y."/>
            <person name="Tangrot J."/>
            <person name="Rosling A."/>
        </authorList>
    </citation>
    <scope>NUCLEOTIDE SEQUENCE</scope>
    <source>
        <strain evidence="2">MA453B</strain>
    </source>
</reference>
<organism evidence="2 3">
    <name type="scientific">Dentiscutata erythropus</name>
    <dbReference type="NCBI Taxonomy" id="1348616"/>
    <lineage>
        <taxon>Eukaryota</taxon>
        <taxon>Fungi</taxon>
        <taxon>Fungi incertae sedis</taxon>
        <taxon>Mucoromycota</taxon>
        <taxon>Glomeromycotina</taxon>
        <taxon>Glomeromycetes</taxon>
        <taxon>Diversisporales</taxon>
        <taxon>Gigasporaceae</taxon>
        <taxon>Dentiscutata</taxon>
    </lineage>
</organism>
<feature type="region of interest" description="Disordered" evidence="1">
    <location>
        <begin position="1"/>
        <end position="41"/>
    </location>
</feature>
<feature type="compositionally biased region" description="Basic and acidic residues" evidence="1">
    <location>
        <begin position="32"/>
        <end position="41"/>
    </location>
</feature>
<name>A0A9N9JLJ7_9GLOM</name>
<dbReference type="Proteomes" id="UP000789405">
    <property type="component" value="Unassembled WGS sequence"/>
</dbReference>
<dbReference type="AlphaFoldDB" id="A0A9N9JLJ7"/>
<evidence type="ECO:0000313" key="2">
    <source>
        <dbReference type="EMBL" id="CAG8787930.1"/>
    </source>
</evidence>